<evidence type="ECO:0000259" key="5">
    <source>
        <dbReference type="Pfam" id="PF04500"/>
    </source>
</evidence>
<evidence type="ECO:0000313" key="6">
    <source>
        <dbReference type="EMBL" id="CAI9735989.1"/>
    </source>
</evidence>
<gene>
    <name evidence="6" type="ORF">OCTVUL_1B004976</name>
</gene>
<dbReference type="EMBL" id="OX597831">
    <property type="protein sequence ID" value="CAI9735989.1"/>
    <property type="molecule type" value="Genomic_DNA"/>
</dbReference>
<keyword evidence="3" id="KW-0862">Zinc</keyword>
<accession>A0AA36BL07</accession>
<keyword evidence="7" id="KW-1185">Reference proteome</keyword>
<organism evidence="6 7">
    <name type="scientific">Octopus vulgaris</name>
    <name type="common">Common octopus</name>
    <dbReference type="NCBI Taxonomy" id="6645"/>
    <lineage>
        <taxon>Eukaryota</taxon>
        <taxon>Metazoa</taxon>
        <taxon>Spiralia</taxon>
        <taxon>Lophotrochozoa</taxon>
        <taxon>Mollusca</taxon>
        <taxon>Cephalopoda</taxon>
        <taxon>Coleoidea</taxon>
        <taxon>Octopodiformes</taxon>
        <taxon>Octopoda</taxon>
        <taxon>Incirrata</taxon>
        <taxon>Octopodidae</taxon>
        <taxon>Octopus</taxon>
    </lineage>
</organism>
<dbReference type="Gene3D" id="2.20.25.240">
    <property type="match status" value="1"/>
</dbReference>
<feature type="domain" description="FLYWCH-type" evidence="5">
    <location>
        <begin position="5"/>
        <end position="63"/>
    </location>
</feature>
<feature type="compositionally biased region" description="Basic and acidic residues" evidence="4">
    <location>
        <begin position="7"/>
        <end position="27"/>
    </location>
</feature>
<feature type="region of interest" description="Disordered" evidence="4">
    <location>
        <begin position="1"/>
        <end position="27"/>
    </location>
</feature>
<name>A0AA36BL07_OCTVU</name>
<evidence type="ECO:0000256" key="3">
    <source>
        <dbReference type="ARBA" id="ARBA00022833"/>
    </source>
</evidence>
<dbReference type="Pfam" id="PF04500">
    <property type="entry name" value="FLYWCH"/>
    <property type="match status" value="1"/>
</dbReference>
<proteinExistence type="predicted"/>
<dbReference type="AlphaFoldDB" id="A0AA36BL07"/>
<evidence type="ECO:0000256" key="2">
    <source>
        <dbReference type="ARBA" id="ARBA00022771"/>
    </source>
</evidence>
<keyword evidence="1" id="KW-0479">Metal-binding</keyword>
<sequence length="139" mass="15550">MSTEFTESEKGRKTLVDNGHRYHKSGENSERVYWKSGKISKTKCRPCIITVKDEIVKSSNDHNDILDAADIAAKEAVSKPRQLAKLTQDAPDAAVSSVLDDCYQSLATKLPKMQRPVEKSILVFATIRNLECLSLSSHW</sequence>
<evidence type="ECO:0000313" key="7">
    <source>
        <dbReference type="Proteomes" id="UP001162480"/>
    </source>
</evidence>
<evidence type="ECO:0000256" key="1">
    <source>
        <dbReference type="ARBA" id="ARBA00022723"/>
    </source>
</evidence>
<dbReference type="GO" id="GO:0008270">
    <property type="term" value="F:zinc ion binding"/>
    <property type="evidence" value="ECO:0007669"/>
    <property type="project" value="UniProtKB-KW"/>
</dbReference>
<dbReference type="Proteomes" id="UP001162480">
    <property type="component" value="Chromosome 18"/>
</dbReference>
<protein>
    <recommendedName>
        <fullName evidence="5">FLYWCH-type domain-containing protein</fullName>
    </recommendedName>
</protein>
<reference evidence="6" key="1">
    <citation type="submission" date="2023-08" db="EMBL/GenBank/DDBJ databases">
        <authorList>
            <person name="Alioto T."/>
            <person name="Alioto T."/>
            <person name="Gomez Garrido J."/>
        </authorList>
    </citation>
    <scope>NUCLEOTIDE SEQUENCE</scope>
</reference>
<dbReference type="InterPro" id="IPR007588">
    <property type="entry name" value="Znf_FLYWCH"/>
</dbReference>
<evidence type="ECO:0000256" key="4">
    <source>
        <dbReference type="SAM" id="MobiDB-lite"/>
    </source>
</evidence>
<keyword evidence="2" id="KW-0863">Zinc-finger</keyword>